<accession>A0A1H9DL08</accession>
<feature type="transmembrane region" description="Helical" evidence="9">
    <location>
        <begin position="124"/>
        <end position="143"/>
    </location>
</feature>
<keyword evidence="3" id="KW-0050">Antiport</keyword>
<evidence type="ECO:0000313" key="12">
    <source>
        <dbReference type="Proteomes" id="UP000198733"/>
    </source>
</evidence>
<dbReference type="RefSeq" id="WP_092503618.1">
    <property type="nucleotide sequence ID" value="NZ_FOEH01000002.1"/>
</dbReference>
<evidence type="ECO:0000256" key="5">
    <source>
        <dbReference type="ARBA" id="ARBA00022692"/>
    </source>
</evidence>
<dbReference type="InterPro" id="IPR006153">
    <property type="entry name" value="Cation/H_exchanger_TM"/>
</dbReference>
<evidence type="ECO:0000256" key="1">
    <source>
        <dbReference type="ARBA" id="ARBA00004651"/>
    </source>
</evidence>
<name>A0A1H9DL08_9BACI</name>
<evidence type="ECO:0000256" key="7">
    <source>
        <dbReference type="ARBA" id="ARBA00023065"/>
    </source>
</evidence>
<keyword evidence="5 9" id="KW-0812">Transmembrane</keyword>
<comment type="subcellular location">
    <subcellularLocation>
        <location evidence="1">Cell membrane</location>
        <topology evidence="1">Multi-pass membrane protein</topology>
    </subcellularLocation>
</comment>
<dbReference type="PANTHER" id="PTHR32507">
    <property type="entry name" value="NA(+)/H(+) ANTIPORTER 1"/>
    <property type="match status" value="1"/>
</dbReference>
<feature type="transmembrane region" description="Helical" evidence="9">
    <location>
        <begin position="370"/>
        <end position="395"/>
    </location>
</feature>
<feature type="transmembrane region" description="Helical" evidence="9">
    <location>
        <begin position="62"/>
        <end position="80"/>
    </location>
</feature>
<dbReference type="InterPro" id="IPR038770">
    <property type="entry name" value="Na+/solute_symporter_sf"/>
</dbReference>
<dbReference type="PANTHER" id="PTHR32507:SF7">
    <property type="entry name" value="K(+)_H(+) ANTIPORTER NHAP2"/>
    <property type="match status" value="1"/>
</dbReference>
<organism evidence="11 12">
    <name type="scientific">Virgibacillus subterraneus</name>
    <dbReference type="NCBI Taxonomy" id="621109"/>
    <lineage>
        <taxon>Bacteria</taxon>
        <taxon>Bacillati</taxon>
        <taxon>Bacillota</taxon>
        <taxon>Bacilli</taxon>
        <taxon>Bacillales</taxon>
        <taxon>Bacillaceae</taxon>
        <taxon>Virgibacillus</taxon>
    </lineage>
</organism>
<keyword evidence="6 9" id="KW-1133">Transmembrane helix</keyword>
<dbReference type="EMBL" id="FOEH01000002">
    <property type="protein sequence ID" value="SEQ13398.1"/>
    <property type="molecule type" value="Genomic_DNA"/>
</dbReference>
<dbReference type="SUPFAM" id="SSF116726">
    <property type="entry name" value="TrkA C-terminal domain-like"/>
    <property type="match status" value="1"/>
</dbReference>
<dbReference type="NCBIfam" id="NF003716">
    <property type="entry name" value="PRK05326.1-3"/>
    <property type="match status" value="1"/>
</dbReference>
<feature type="transmembrane region" description="Helical" evidence="9">
    <location>
        <begin position="245"/>
        <end position="263"/>
    </location>
</feature>
<keyword evidence="2" id="KW-0813">Transport</keyword>
<dbReference type="Gene3D" id="3.30.70.1450">
    <property type="entry name" value="Regulator of K+ conductance, C-terminal domain"/>
    <property type="match status" value="1"/>
</dbReference>
<gene>
    <name evidence="11" type="ORF">SAMN05216232_1657</name>
</gene>
<feature type="transmembrane region" description="Helical" evidence="9">
    <location>
        <begin position="222"/>
        <end position="239"/>
    </location>
</feature>
<feature type="transmembrane region" description="Helical" evidence="9">
    <location>
        <begin position="12"/>
        <end position="30"/>
    </location>
</feature>
<sequence length="493" mass="53654">MLNEILESNQFILLMALLLIISVLVTKFSTRLGVPSLVLFIGVGMLVGSDGLNIIYFDNATIAQLIGIIALVVILFEGGLQTQWTKIKPVLPSALTMATSGVLVTTGIVAVASKYMLGISWLEGLLLGSIVGSTDAAAVFAVLKDKNIKGNIKSMLEAESGSNDPMAMFLTLSFIQLITQDQAGIGSLIWSFFWQMGIGLLCGLIIGKVGSLSINRINLDSSGLYPLFGLAFAFSAYSITALMDASGLLAVYTAALVIGNSELTYRHSIVRFNEGFAWMAQIVMFVILGLFVFPAELFQWNYLINGLLVSTVLIFIARPLAVYLNLLKSQYNNKEKLFLSWAGLRGAVPIVLSIFPMLAGVEGSQVMFNVVFFVVLTSTLVQGSTITFMSSKLGLEGEAKERSMHSLELISMGKTNVEMIEYDVTSKNKIIGETLECITLPDNALINAIIRDNEIITPNGQTVIKEHDTLYILVSRKSKQKLIKVLEKDTDTL</sequence>
<feature type="transmembrane region" description="Helical" evidence="9">
    <location>
        <begin position="275"/>
        <end position="295"/>
    </location>
</feature>
<dbReference type="PROSITE" id="PS51202">
    <property type="entry name" value="RCK_C"/>
    <property type="match status" value="1"/>
</dbReference>
<comment type="caution">
    <text evidence="11">The sequence shown here is derived from an EMBL/GenBank/DDBJ whole genome shotgun (WGS) entry which is preliminary data.</text>
</comment>
<feature type="transmembrane region" description="Helical" evidence="9">
    <location>
        <begin position="192"/>
        <end position="210"/>
    </location>
</feature>
<feature type="transmembrane region" description="Helical" evidence="9">
    <location>
        <begin position="307"/>
        <end position="326"/>
    </location>
</feature>
<evidence type="ECO:0000256" key="8">
    <source>
        <dbReference type="ARBA" id="ARBA00023136"/>
    </source>
</evidence>
<keyword evidence="8 9" id="KW-0472">Membrane</keyword>
<dbReference type="Gene3D" id="1.20.1530.20">
    <property type="match status" value="1"/>
</dbReference>
<dbReference type="Pfam" id="PF02080">
    <property type="entry name" value="TrkA_C"/>
    <property type="match status" value="1"/>
</dbReference>
<evidence type="ECO:0000256" key="4">
    <source>
        <dbReference type="ARBA" id="ARBA00022475"/>
    </source>
</evidence>
<feature type="transmembrane region" description="Helical" evidence="9">
    <location>
        <begin position="338"/>
        <end position="358"/>
    </location>
</feature>
<dbReference type="NCBIfam" id="NF003715">
    <property type="entry name" value="PRK05326.1-2"/>
    <property type="match status" value="1"/>
</dbReference>
<dbReference type="InterPro" id="IPR006037">
    <property type="entry name" value="RCK_C"/>
</dbReference>
<dbReference type="Pfam" id="PF00999">
    <property type="entry name" value="Na_H_Exchanger"/>
    <property type="match status" value="1"/>
</dbReference>
<keyword evidence="12" id="KW-1185">Reference proteome</keyword>
<dbReference type="Proteomes" id="UP000198733">
    <property type="component" value="Unassembled WGS sequence"/>
</dbReference>
<keyword evidence="4" id="KW-1003">Cell membrane</keyword>
<keyword evidence="7" id="KW-0406">Ion transport</keyword>
<evidence type="ECO:0000313" key="11">
    <source>
        <dbReference type="EMBL" id="SEQ13398.1"/>
    </source>
</evidence>
<evidence type="ECO:0000256" key="9">
    <source>
        <dbReference type="SAM" id="Phobius"/>
    </source>
</evidence>
<evidence type="ECO:0000259" key="10">
    <source>
        <dbReference type="PROSITE" id="PS51202"/>
    </source>
</evidence>
<reference evidence="11 12" key="1">
    <citation type="submission" date="2016-10" db="EMBL/GenBank/DDBJ databases">
        <authorList>
            <person name="Varghese N."/>
            <person name="Submissions S."/>
        </authorList>
    </citation>
    <scope>NUCLEOTIDE SEQUENCE [LARGE SCALE GENOMIC DNA]</scope>
    <source>
        <strain evidence="11 12">CGMCC 1.7734</strain>
    </source>
</reference>
<evidence type="ECO:0000256" key="2">
    <source>
        <dbReference type="ARBA" id="ARBA00022448"/>
    </source>
</evidence>
<dbReference type="InterPro" id="IPR036721">
    <property type="entry name" value="RCK_C_sf"/>
</dbReference>
<evidence type="ECO:0000256" key="6">
    <source>
        <dbReference type="ARBA" id="ARBA00022989"/>
    </source>
</evidence>
<proteinExistence type="predicted"/>
<feature type="transmembrane region" description="Helical" evidence="9">
    <location>
        <begin position="92"/>
        <end position="112"/>
    </location>
</feature>
<protein>
    <submittedName>
        <fullName evidence="11">Potassium/proton antiporter, CPA1 family</fullName>
    </submittedName>
</protein>
<feature type="domain" description="RCK C-terminal" evidence="10">
    <location>
        <begin position="407"/>
        <end position="488"/>
    </location>
</feature>
<evidence type="ECO:0000256" key="3">
    <source>
        <dbReference type="ARBA" id="ARBA00022449"/>
    </source>
</evidence>